<sequence>MGSLIGNGFFNSYHTGLLFKGLVSYKDSNMGILRGSGKDYIVLIGNGFFNPYHTRLLFKGLVSYKDSNRAILMRYGKDYIVYI</sequence>
<dbReference type="Proteomes" id="UP000290289">
    <property type="component" value="Chromosome 16"/>
</dbReference>
<proteinExistence type="predicted"/>
<dbReference type="AlphaFoldDB" id="A0A498HK35"/>
<reference evidence="1 2" key="1">
    <citation type="submission" date="2018-10" db="EMBL/GenBank/DDBJ databases">
        <title>A high-quality apple genome assembly.</title>
        <authorList>
            <person name="Hu J."/>
        </authorList>
    </citation>
    <scope>NUCLEOTIDE SEQUENCE [LARGE SCALE GENOMIC DNA]</scope>
    <source>
        <strain evidence="2">cv. HFTH1</strain>
        <tissue evidence="1">Young leaf</tissue>
    </source>
</reference>
<accession>A0A498HK35</accession>
<gene>
    <name evidence="1" type="ORF">DVH24_013430</name>
</gene>
<evidence type="ECO:0000313" key="2">
    <source>
        <dbReference type="Proteomes" id="UP000290289"/>
    </source>
</evidence>
<keyword evidence="2" id="KW-1185">Reference proteome</keyword>
<organism evidence="1 2">
    <name type="scientific">Malus domestica</name>
    <name type="common">Apple</name>
    <name type="synonym">Pyrus malus</name>
    <dbReference type="NCBI Taxonomy" id="3750"/>
    <lineage>
        <taxon>Eukaryota</taxon>
        <taxon>Viridiplantae</taxon>
        <taxon>Streptophyta</taxon>
        <taxon>Embryophyta</taxon>
        <taxon>Tracheophyta</taxon>
        <taxon>Spermatophyta</taxon>
        <taxon>Magnoliopsida</taxon>
        <taxon>eudicotyledons</taxon>
        <taxon>Gunneridae</taxon>
        <taxon>Pentapetalae</taxon>
        <taxon>rosids</taxon>
        <taxon>fabids</taxon>
        <taxon>Rosales</taxon>
        <taxon>Rosaceae</taxon>
        <taxon>Amygdaloideae</taxon>
        <taxon>Maleae</taxon>
        <taxon>Malus</taxon>
    </lineage>
</organism>
<comment type="caution">
    <text evidence="1">The sequence shown here is derived from an EMBL/GenBank/DDBJ whole genome shotgun (WGS) entry which is preliminary data.</text>
</comment>
<dbReference type="EMBL" id="RDQH01000342">
    <property type="protein sequence ID" value="RXH70684.1"/>
    <property type="molecule type" value="Genomic_DNA"/>
</dbReference>
<protein>
    <submittedName>
        <fullName evidence="1">Uncharacterized protein</fullName>
    </submittedName>
</protein>
<name>A0A498HK35_MALDO</name>
<evidence type="ECO:0000313" key="1">
    <source>
        <dbReference type="EMBL" id="RXH70684.1"/>
    </source>
</evidence>